<feature type="chain" id="PRO_5012358472" description="DUF4402 domain-containing protein" evidence="2">
    <location>
        <begin position="24"/>
        <end position="194"/>
    </location>
</feature>
<sequence>MKRSISLLTVLAFVLAFSGSVYAQNDVVNTYANVIQDVSYATQTDLNFGDFETSFTSGSATIDPLNASNDSGVNGSRGATDGYSAGKVFISGASDQSVTVDLNTSTIQLTPQSGGSSDYFTLNPIAMSHTTGQNSSNSGGNNLPDGGQVDLDSSGDATVWIGGDLTPTDDDGSGMTPDSYANESDLTLTINYTF</sequence>
<organism evidence="3 4">
    <name type="scientific">Fodinibius salipaludis</name>
    <dbReference type="NCBI Taxonomy" id="2032627"/>
    <lineage>
        <taxon>Bacteria</taxon>
        <taxon>Pseudomonadati</taxon>
        <taxon>Balneolota</taxon>
        <taxon>Balneolia</taxon>
        <taxon>Balneolales</taxon>
        <taxon>Balneolaceae</taxon>
        <taxon>Fodinibius</taxon>
    </lineage>
</organism>
<reference evidence="3 4" key="1">
    <citation type="submission" date="2017-08" db="EMBL/GenBank/DDBJ databases">
        <title>Aliifodinibius alkalisoli sp. nov., isolated from saline alkaline soil.</title>
        <authorList>
            <person name="Liu D."/>
            <person name="Zhang G."/>
        </authorList>
    </citation>
    <scope>NUCLEOTIDE SEQUENCE [LARGE SCALE GENOMIC DNA]</scope>
    <source>
        <strain evidence="3 4">WN023</strain>
    </source>
</reference>
<dbReference type="InterPro" id="IPR025514">
    <property type="entry name" value="DUF4402"/>
</dbReference>
<gene>
    <name evidence="3" type="ORF">CK503_12815</name>
</gene>
<name>A0A2A2G7N2_9BACT</name>
<evidence type="ECO:0000313" key="4">
    <source>
        <dbReference type="Proteomes" id="UP000218831"/>
    </source>
</evidence>
<comment type="caution">
    <text evidence="3">The sequence shown here is derived from an EMBL/GenBank/DDBJ whole genome shotgun (WGS) entry which is preliminary data.</text>
</comment>
<dbReference type="RefSeq" id="WP_095607225.1">
    <property type="nucleotide sequence ID" value="NZ_NSKE01000009.1"/>
</dbReference>
<feature type="region of interest" description="Disordered" evidence="1">
    <location>
        <begin position="127"/>
        <end position="155"/>
    </location>
</feature>
<dbReference type="Proteomes" id="UP000218831">
    <property type="component" value="Unassembled WGS sequence"/>
</dbReference>
<feature type="signal peptide" evidence="2">
    <location>
        <begin position="1"/>
        <end position="23"/>
    </location>
</feature>
<evidence type="ECO:0000313" key="3">
    <source>
        <dbReference type="EMBL" id="PAU93298.1"/>
    </source>
</evidence>
<accession>A0A2A2G7N2</accession>
<proteinExistence type="predicted"/>
<keyword evidence="2" id="KW-0732">Signal</keyword>
<evidence type="ECO:0000256" key="1">
    <source>
        <dbReference type="SAM" id="MobiDB-lite"/>
    </source>
</evidence>
<evidence type="ECO:0000256" key="2">
    <source>
        <dbReference type="SAM" id="SignalP"/>
    </source>
</evidence>
<keyword evidence="4" id="KW-1185">Reference proteome</keyword>
<evidence type="ECO:0008006" key="5">
    <source>
        <dbReference type="Google" id="ProtNLM"/>
    </source>
</evidence>
<dbReference type="Pfam" id="PF14352">
    <property type="entry name" value="DUF4402"/>
    <property type="match status" value="1"/>
</dbReference>
<protein>
    <recommendedName>
        <fullName evidence="5">DUF4402 domain-containing protein</fullName>
    </recommendedName>
</protein>
<feature type="compositionally biased region" description="Low complexity" evidence="1">
    <location>
        <begin position="132"/>
        <end position="142"/>
    </location>
</feature>
<dbReference type="EMBL" id="NSKE01000009">
    <property type="protein sequence ID" value="PAU93298.1"/>
    <property type="molecule type" value="Genomic_DNA"/>
</dbReference>
<dbReference type="AlphaFoldDB" id="A0A2A2G7N2"/>